<evidence type="ECO:0000313" key="3">
    <source>
        <dbReference type="Proteomes" id="UP000186607"/>
    </source>
</evidence>
<comment type="caution">
    <text evidence="2">The sequence shown here is derived from an EMBL/GenBank/DDBJ whole genome shotgun (WGS) entry which is preliminary data.</text>
</comment>
<dbReference type="GO" id="GO:0003677">
    <property type="term" value="F:DNA binding"/>
    <property type="evidence" value="ECO:0007669"/>
    <property type="project" value="InterPro"/>
</dbReference>
<dbReference type="Pfam" id="PF13443">
    <property type="entry name" value="HTH_26"/>
    <property type="match status" value="1"/>
</dbReference>
<proteinExistence type="predicted"/>
<reference evidence="2 3" key="1">
    <citation type="submission" date="2017-01" db="EMBL/GenBank/DDBJ databases">
        <title>Genome Analysis of Deinococcus marmoris KOPRI26562.</title>
        <authorList>
            <person name="Kim J.H."/>
            <person name="Oh H.-M."/>
        </authorList>
    </citation>
    <scope>NUCLEOTIDE SEQUENCE [LARGE SCALE GENOMIC DNA]</scope>
    <source>
        <strain evidence="2 3">KOPRI26562</strain>
    </source>
</reference>
<name>A0A1U7P4Z7_9DEIO</name>
<dbReference type="STRING" id="249408.BOO71_0000718"/>
<dbReference type="EMBL" id="MSTI01000007">
    <property type="protein sequence ID" value="OLV20230.1"/>
    <property type="molecule type" value="Genomic_DNA"/>
</dbReference>
<dbReference type="InterPro" id="IPR001387">
    <property type="entry name" value="Cro/C1-type_HTH"/>
</dbReference>
<dbReference type="InterPro" id="IPR010982">
    <property type="entry name" value="Lambda_DNA-bd_dom_sf"/>
</dbReference>
<dbReference type="Gene3D" id="1.10.260.40">
    <property type="entry name" value="lambda repressor-like DNA-binding domains"/>
    <property type="match status" value="1"/>
</dbReference>
<organism evidence="2 3">
    <name type="scientific">Deinococcus marmoris</name>
    <dbReference type="NCBI Taxonomy" id="249408"/>
    <lineage>
        <taxon>Bacteria</taxon>
        <taxon>Thermotogati</taxon>
        <taxon>Deinococcota</taxon>
        <taxon>Deinococci</taxon>
        <taxon>Deinococcales</taxon>
        <taxon>Deinococcaceae</taxon>
        <taxon>Deinococcus</taxon>
    </lineage>
</organism>
<feature type="domain" description="HTH cro/C1-type" evidence="1">
    <location>
        <begin position="8"/>
        <end position="72"/>
    </location>
</feature>
<dbReference type="Proteomes" id="UP000186607">
    <property type="component" value="Unassembled WGS sequence"/>
</dbReference>
<sequence length="75" mass="8629">MVRWRVGEFLEQHGITPYRLSEKTQGKISRNAIYEISRADTKQVKFDTLDTLIKTLREMTGAPVGLADLLEFTDE</sequence>
<protein>
    <recommendedName>
        <fullName evidence="1">HTH cro/C1-type domain-containing protein</fullName>
    </recommendedName>
</protein>
<evidence type="ECO:0000259" key="1">
    <source>
        <dbReference type="Pfam" id="PF13443"/>
    </source>
</evidence>
<accession>A0A1U7P4Z7</accession>
<dbReference type="RefSeq" id="WP_075830182.1">
    <property type="nucleotide sequence ID" value="NZ_MSTI01000007.1"/>
</dbReference>
<evidence type="ECO:0000313" key="2">
    <source>
        <dbReference type="EMBL" id="OLV20230.1"/>
    </source>
</evidence>
<keyword evidence="3" id="KW-1185">Reference proteome</keyword>
<gene>
    <name evidence="2" type="ORF">BOO71_0000718</name>
</gene>
<dbReference type="AlphaFoldDB" id="A0A1U7P4Z7"/>